<dbReference type="PANTHER" id="PTHR45527:SF1">
    <property type="entry name" value="FATTY ACID SYNTHASE"/>
    <property type="match status" value="1"/>
</dbReference>
<dbReference type="NCBIfam" id="TIGR01733">
    <property type="entry name" value="AA-adenyl-dom"/>
    <property type="match status" value="1"/>
</dbReference>
<protein>
    <submittedName>
        <fullName evidence="3">Amino acid adenylation domain-containing protein</fullName>
    </submittedName>
</protein>
<dbReference type="InterPro" id="IPR000873">
    <property type="entry name" value="AMP-dep_synth/lig_dom"/>
</dbReference>
<dbReference type="PRINTS" id="PR00154">
    <property type="entry name" value="AMPBINDING"/>
</dbReference>
<dbReference type="Pfam" id="PF00501">
    <property type="entry name" value="AMP-binding"/>
    <property type="match status" value="1"/>
</dbReference>
<dbReference type="GO" id="GO:0043041">
    <property type="term" value="P:amino acid activation for nonribosomal peptide biosynthetic process"/>
    <property type="evidence" value="ECO:0007669"/>
    <property type="project" value="TreeGrafter"/>
</dbReference>
<accession>A0A849SKF7</accession>
<dbReference type="EMBL" id="JABFRW010000171">
    <property type="protein sequence ID" value="NOT35076.1"/>
    <property type="molecule type" value="Genomic_DNA"/>
</dbReference>
<dbReference type="GO" id="GO:0005737">
    <property type="term" value="C:cytoplasm"/>
    <property type="evidence" value="ECO:0007669"/>
    <property type="project" value="TreeGrafter"/>
</dbReference>
<dbReference type="InterPro" id="IPR010071">
    <property type="entry name" value="AA_adenyl_dom"/>
</dbReference>
<feature type="domain" description="AMP-dependent synthetase/ligase" evidence="1">
    <location>
        <begin position="2"/>
        <end position="360"/>
    </location>
</feature>
<dbReference type="Proteomes" id="UP000580839">
    <property type="component" value="Unassembled WGS sequence"/>
</dbReference>
<reference evidence="3 4" key="1">
    <citation type="submission" date="2020-04" db="EMBL/GenBank/DDBJ databases">
        <title>Metagenomic profiling of ammonia- and methane-oxidizing microorganisms in a Dutch drinking water treatment plant.</title>
        <authorList>
            <person name="Poghosyan L."/>
            <person name="Leucker S."/>
        </authorList>
    </citation>
    <scope>NUCLEOTIDE SEQUENCE [LARGE SCALE GENOMIC DNA]</scope>
    <source>
        <strain evidence="3">S-RSF-IL-03</strain>
    </source>
</reference>
<dbReference type="InterPro" id="IPR045851">
    <property type="entry name" value="AMP-bd_C_sf"/>
</dbReference>
<dbReference type="InterPro" id="IPR042099">
    <property type="entry name" value="ANL_N_sf"/>
</dbReference>
<gene>
    <name evidence="3" type="ORF">HOP12_13070</name>
</gene>
<feature type="domain" description="AMP-binding enzyme C-terminal" evidence="2">
    <location>
        <begin position="418"/>
        <end position="493"/>
    </location>
</feature>
<dbReference type="GO" id="GO:0031177">
    <property type="term" value="F:phosphopantetheine binding"/>
    <property type="evidence" value="ECO:0007669"/>
    <property type="project" value="TreeGrafter"/>
</dbReference>
<evidence type="ECO:0000313" key="3">
    <source>
        <dbReference type="EMBL" id="NOT35076.1"/>
    </source>
</evidence>
<comment type="caution">
    <text evidence="3">The sequence shown here is derived from an EMBL/GenBank/DDBJ whole genome shotgun (WGS) entry which is preliminary data.</text>
</comment>
<dbReference type="InterPro" id="IPR020845">
    <property type="entry name" value="AMP-binding_CS"/>
</dbReference>
<proteinExistence type="predicted"/>
<dbReference type="Gene3D" id="3.30.300.30">
    <property type="match status" value="1"/>
</dbReference>
<dbReference type="SUPFAM" id="SSF56801">
    <property type="entry name" value="Acetyl-CoA synthetase-like"/>
    <property type="match status" value="1"/>
</dbReference>
<organism evidence="3 4">
    <name type="scientific">Eiseniibacteriota bacterium</name>
    <dbReference type="NCBI Taxonomy" id="2212470"/>
    <lineage>
        <taxon>Bacteria</taxon>
        <taxon>Candidatus Eiseniibacteriota</taxon>
    </lineage>
</organism>
<dbReference type="PANTHER" id="PTHR45527">
    <property type="entry name" value="NONRIBOSOMAL PEPTIDE SYNTHETASE"/>
    <property type="match status" value="1"/>
</dbReference>
<dbReference type="Pfam" id="PF13193">
    <property type="entry name" value="AMP-binding_C"/>
    <property type="match status" value="1"/>
</dbReference>
<dbReference type="InterPro" id="IPR025110">
    <property type="entry name" value="AMP-bd_C"/>
</dbReference>
<evidence type="ECO:0000259" key="2">
    <source>
        <dbReference type="Pfam" id="PF13193"/>
    </source>
</evidence>
<dbReference type="PROSITE" id="PS00455">
    <property type="entry name" value="AMP_BINDING"/>
    <property type="match status" value="1"/>
</dbReference>
<evidence type="ECO:0000313" key="4">
    <source>
        <dbReference type="Proteomes" id="UP000580839"/>
    </source>
</evidence>
<dbReference type="Gene3D" id="3.40.50.12780">
    <property type="entry name" value="N-terminal domain of ligase-like"/>
    <property type="match status" value="1"/>
</dbReference>
<sequence>MDGQRLTYAELEAQSNQFARALTARGVKLGDRVGLWLPKSPAALVALWGAMKAGAVYVPIDPGAPPARAGLIARDCELAALVSRLDRRAELEQALADGPSLRAIWLADATAAEAPSELDVAGTPLRAWASLATEDSSPPPNPASPDDLAYILYTSGSTGEPKGVMHSHRSGLAFPTWAAAAFGLTHEDRISNHAPLHFDLSTFDVFATATAGACVYPVSAKLASFPAAIAKLYAKERLTVWYETPSSLALMMGRGGLASLDLSAVRVLLFAGEVMPPKHLRELMQLMPGARFANLYGPTETNVCTCYEASSLPIGDSSLPIGTPSCGDRAHVLDEQRQPCAPGTPGELWVSGPTLMRGYWGRAELTARTLAEIESPAGPVRTYRTGDLVREREDGKLEFLGRRDHQIKTRGYRVELGEIETALLSHADVAEAIALAIPDDEVTNRLKALVVLRPATTLDEATLKQHCARSLPRYMVPEWIEFRSEFPRTSSGKIDRRSLAGA</sequence>
<name>A0A849SKF7_UNCEI</name>
<dbReference type="CDD" id="cd05930">
    <property type="entry name" value="A_NRPS"/>
    <property type="match status" value="1"/>
</dbReference>
<dbReference type="InterPro" id="IPR020459">
    <property type="entry name" value="AMP-binding"/>
</dbReference>
<dbReference type="AlphaFoldDB" id="A0A849SKF7"/>
<dbReference type="GO" id="GO:0044550">
    <property type="term" value="P:secondary metabolite biosynthetic process"/>
    <property type="evidence" value="ECO:0007669"/>
    <property type="project" value="TreeGrafter"/>
</dbReference>
<evidence type="ECO:0000259" key="1">
    <source>
        <dbReference type="Pfam" id="PF00501"/>
    </source>
</evidence>